<evidence type="ECO:0000313" key="6">
    <source>
        <dbReference type="Proteomes" id="UP000214880"/>
    </source>
</evidence>
<dbReference type="GO" id="GO:0005524">
    <property type="term" value="F:ATP binding"/>
    <property type="evidence" value="ECO:0007669"/>
    <property type="project" value="UniProtKB-KW"/>
</dbReference>
<name>A0A1G9M6A3_9FIRM</name>
<dbReference type="InterPro" id="IPR015854">
    <property type="entry name" value="ABC_transpr_LolD-like"/>
</dbReference>
<dbReference type="GO" id="GO:0005886">
    <property type="term" value="C:plasma membrane"/>
    <property type="evidence" value="ECO:0007669"/>
    <property type="project" value="TreeGrafter"/>
</dbReference>
<dbReference type="InterPro" id="IPR017911">
    <property type="entry name" value="MacB-like_ATP-bd"/>
</dbReference>
<dbReference type="Proteomes" id="UP000214880">
    <property type="component" value="Unassembled WGS sequence"/>
</dbReference>
<reference evidence="5 6" key="1">
    <citation type="submission" date="2016-10" db="EMBL/GenBank/DDBJ databases">
        <authorList>
            <person name="de Groot N.N."/>
        </authorList>
    </citation>
    <scope>NUCLEOTIDE SEQUENCE [LARGE SCALE GENOMIC DNA]</scope>
    <source>
        <strain evidence="5 6">DSM 1736</strain>
    </source>
</reference>
<dbReference type="SUPFAM" id="SSF52540">
    <property type="entry name" value="P-loop containing nucleoside triphosphate hydrolases"/>
    <property type="match status" value="1"/>
</dbReference>
<organism evidence="5 6">
    <name type="scientific">Dendrosporobacter quercicolus</name>
    <dbReference type="NCBI Taxonomy" id="146817"/>
    <lineage>
        <taxon>Bacteria</taxon>
        <taxon>Bacillati</taxon>
        <taxon>Bacillota</taxon>
        <taxon>Negativicutes</taxon>
        <taxon>Selenomonadales</taxon>
        <taxon>Sporomusaceae</taxon>
        <taxon>Dendrosporobacter</taxon>
    </lineage>
</organism>
<dbReference type="InterPro" id="IPR027417">
    <property type="entry name" value="P-loop_NTPase"/>
</dbReference>
<evidence type="ECO:0000256" key="3">
    <source>
        <dbReference type="ARBA" id="ARBA00022840"/>
    </source>
</evidence>
<keyword evidence="2" id="KW-0547">Nucleotide-binding</keyword>
<dbReference type="PROSITE" id="PS50893">
    <property type="entry name" value="ABC_TRANSPORTER_2"/>
    <property type="match status" value="1"/>
</dbReference>
<dbReference type="GO" id="GO:0016887">
    <property type="term" value="F:ATP hydrolysis activity"/>
    <property type="evidence" value="ECO:0007669"/>
    <property type="project" value="InterPro"/>
</dbReference>
<dbReference type="FunFam" id="3.40.50.300:FF:000032">
    <property type="entry name" value="Export ABC transporter ATP-binding protein"/>
    <property type="match status" value="1"/>
</dbReference>
<dbReference type="InterPro" id="IPR017871">
    <property type="entry name" value="ABC_transporter-like_CS"/>
</dbReference>
<evidence type="ECO:0000256" key="2">
    <source>
        <dbReference type="ARBA" id="ARBA00022741"/>
    </source>
</evidence>
<dbReference type="OrthoDB" id="9772862at2"/>
<proteinExistence type="predicted"/>
<dbReference type="PROSITE" id="PS00211">
    <property type="entry name" value="ABC_TRANSPORTER_1"/>
    <property type="match status" value="1"/>
</dbReference>
<keyword evidence="3 5" id="KW-0067">ATP-binding</keyword>
<dbReference type="Gene3D" id="3.40.50.300">
    <property type="entry name" value="P-loop containing nucleotide triphosphate hydrolases"/>
    <property type="match status" value="1"/>
</dbReference>
<dbReference type="CDD" id="cd03255">
    <property type="entry name" value="ABC_MJ0796_LolCDE_FtsE"/>
    <property type="match status" value="1"/>
</dbReference>
<dbReference type="PANTHER" id="PTHR24220">
    <property type="entry name" value="IMPORT ATP-BINDING PROTEIN"/>
    <property type="match status" value="1"/>
</dbReference>
<dbReference type="Pfam" id="PF00005">
    <property type="entry name" value="ABC_tran"/>
    <property type="match status" value="1"/>
</dbReference>
<sequence>MLAKWLSGLMDANLPQPRAGAAAVEMTEVRKTYLTGAGEFEALKGVNMSVVAGEFVAVVGKSGSGKSTLINMITGIDRPTGGEVWVAGMPVHTLTENQIAVWRGRTVGVVFQFFQLLPTLTVLENVMLPMDFCSMYAQTERPARALKLLDLVGVREQAHKLPANLSGGQQQRVAIARSLANDPPLLVADEPTGNLDSRTATAVIDFFKQLAADGKTILMVTHDNDLARRSGRIVTVYDGQILSAGNTERDGSV</sequence>
<dbReference type="AlphaFoldDB" id="A0A1G9M6A3"/>
<evidence type="ECO:0000313" key="5">
    <source>
        <dbReference type="EMBL" id="SDL69748.1"/>
    </source>
</evidence>
<dbReference type="STRING" id="146817.SAMN04488502_101585"/>
<feature type="domain" description="ABC transporter" evidence="4">
    <location>
        <begin position="24"/>
        <end position="253"/>
    </location>
</feature>
<dbReference type="InterPro" id="IPR003439">
    <property type="entry name" value="ABC_transporter-like_ATP-bd"/>
</dbReference>
<dbReference type="RefSeq" id="WP_092068085.1">
    <property type="nucleotide sequence ID" value="NZ_FNHB01000001.1"/>
</dbReference>
<keyword evidence="6" id="KW-1185">Reference proteome</keyword>
<evidence type="ECO:0000256" key="1">
    <source>
        <dbReference type="ARBA" id="ARBA00022448"/>
    </source>
</evidence>
<dbReference type="EMBL" id="FNHB01000001">
    <property type="protein sequence ID" value="SDL69748.1"/>
    <property type="molecule type" value="Genomic_DNA"/>
</dbReference>
<evidence type="ECO:0000259" key="4">
    <source>
        <dbReference type="PROSITE" id="PS50893"/>
    </source>
</evidence>
<protein>
    <submittedName>
        <fullName evidence="5">Putative ABC transport system ATP-binding protein</fullName>
    </submittedName>
</protein>
<gene>
    <name evidence="5" type="ORF">SAMN04488502_101585</name>
</gene>
<dbReference type="GO" id="GO:0022857">
    <property type="term" value="F:transmembrane transporter activity"/>
    <property type="evidence" value="ECO:0007669"/>
    <property type="project" value="TreeGrafter"/>
</dbReference>
<dbReference type="SMART" id="SM00382">
    <property type="entry name" value="AAA"/>
    <property type="match status" value="1"/>
</dbReference>
<accession>A0A1G9M6A3</accession>
<keyword evidence="1" id="KW-0813">Transport</keyword>
<dbReference type="PANTHER" id="PTHR24220:SF86">
    <property type="entry name" value="ABC TRANSPORTER ABCH.1"/>
    <property type="match status" value="1"/>
</dbReference>
<dbReference type="GO" id="GO:0098796">
    <property type="term" value="C:membrane protein complex"/>
    <property type="evidence" value="ECO:0007669"/>
    <property type="project" value="UniProtKB-ARBA"/>
</dbReference>
<dbReference type="InterPro" id="IPR003593">
    <property type="entry name" value="AAA+_ATPase"/>
</dbReference>